<dbReference type="CDD" id="cd17335">
    <property type="entry name" value="MFS_MFSD6"/>
    <property type="match status" value="1"/>
</dbReference>
<evidence type="ECO:0000256" key="10">
    <source>
        <dbReference type="SAM" id="MobiDB-lite"/>
    </source>
</evidence>
<dbReference type="PANTHER" id="PTHR16172">
    <property type="entry name" value="MAJOR FACILITATOR SUPERFAMILY DOMAIN-CONTAINING PROTEIN 6-LIKE"/>
    <property type="match status" value="1"/>
</dbReference>
<evidence type="ECO:0000256" key="4">
    <source>
        <dbReference type="ARBA" id="ARBA00005988"/>
    </source>
</evidence>
<feature type="compositionally biased region" description="Low complexity" evidence="10">
    <location>
        <begin position="802"/>
        <end position="818"/>
    </location>
</feature>
<reference evidence="13" key="1">
    <citation type="submission" date="2021-07" db="EMBL/GenBank/DDBJ databases">
        <authorList>
            <person name="Catto M.A."/>
            <person name="Jacobson A."/>
            <person name="Kennedy G."/>
            <person name="Labadie P."/>
            <person name="Hunt B.G."/>
            <person name="Srinivasan R."/>
        </authorList>
    </citation>
    <scope>NUCLEOTIDE SEQUENCE</scope>
    <source>
        <strain evidence="13">PL_HMW_Pooled</strain>
        <tissue evidence="13">Head</tissue>
    </source>
</reference>
<feature type="transmembrane region" description="Helical" evidence="11">
    <location>
        <begin position="54"/>
        <end position="72"/>
    </location>
</feature>
<feature type="transmembrane region" description="Helical" evidence="11">
    <location>
        <begin position="505"/>
        <end position="524"/>
    </location>
</feature>
<keyword evidence="14" id="KW-1185">Reference proteome</keyword>
<dbReference type="InterPro" id="IPR051717">
    <property type="entry name" value="MFS_MFSD6"/>
</dbReference>
<dbReference type="PANTHER" id="PTHR16172:SF35">
    <property type="entry name" value="MAJOR FACILITATOR SUPERFAMILY (MFS) PROFILE DOMAIN-CONTAINING PROTEIN"/>
    <property type="match status" value="1"/>
</dbReference>
<keyword evidence="6" id="KW-0479">Metal-binding</keyword>
<dbReference type="Pfam" id="PF12832">
    <property type="entry name" value="MFS_1_like"/>
    <property type="match status" value="1"/>
</dbReference>
<comment type="similarity">
    <text evidence="3">Belongs to the major facilitator superfamily. MFSD6 family.</text>
</comment>
<dbReference type="EMBL" id="JAHWGI010001411">
    <property type="protein sequence ID" value="KAK3930538.1"/>
    <property type="molecule type" value="Genomic_DNA"/>
</dbReference>
<dbReference type="Gene3D" id="1.20.1250.20">
    <property type="entry name" value="MFS general substrate transporter like domains"/>
    <property type="match status" value="3"/>
</dbReference>
<evidence type="ECO:0000256" key="11">
    <source>
        <dbReference type="SAM" id="Phobius"/>
    </source>
</evidence>
<dbReference type="PROSITE" id="PS00133">
    <property type="entry name" value="CARBOXYPEPT_ZN_2"/>
    <property type="match status" value="1"/>
</dbReference>
<evidence type="ECO:0000313" key="13">
    <source>
        <dbReference type="EMBL" id="KAK3930538.1"/>
    </source>
</evidence>
<feature type="transmembrane region" description="Helical" evidence="11">
    <location>
        <begin position="84"/>
        <end position="105"/>
    </location>
</feature>
<feature type="transmembrane region" description="Helical" evidence="11">
    <location>
        <begin position="572"/>
        <end position="590"/>
    </location>
</feature>
<evidence type="ECO:0000256" key="9">
    <source>
        <dbReference type="ARBA" id="ARBA00023136"/>
    </source>
</evidence>
<dbReference type="InterPro" id="IPR057247">
    <property type="entry name" value="CARBOXYPEPT_ZN_2"/>
</dbReference>
<evidence type="ECO:0000256" key="3">
    <source>
        <dbReference type="ARBA" id="ARBA00005241"/>
    </source>
</evidence>
<gene>
    <name evidence="13" type="ORF">KUF71_005272</name>
</gene>
<evidence type="ECO:0000313" key="14">
    <source>
        <dbReference type="Proteomes" id="UP001219518"/>
    </source>
</evidence>
<dbReference type="Proteomes" id="UP001219518">
    <property type="component" value="Unassembled WGS sequence"/>
</dbReference>
<evidence type="ECO:0000256" key="7">
    <source>
        <dbReference type="ARBA" id="ARBA00022833"/>
    </source>
</evidence>
<feature type="compositionally biased region" description="Low complexity" evidence="10">
    <location>
        <begin position="768"/>
        <end position="781"/>
    </location>
</feature>
<accession>A0AAE1I023</accession>
<evidence type="ECO:0000256" key="6">
    <source>
        <dbReference type="ARBA" id="ARBA00022723"/>
    </source>
</evidence>
<keyword evidence="5 11" id="KW-0812">Transmembrane</keyword>
<dbReference type="SUPFAM" id="SSF103473">
    <property type="entry name" value="MFS general substrate transporter"/>
    <property type="match status" value="2"/>
</dbReference>
<comment type="cofactor">
    <cofactor evidence="1">
        <name>Zn(2+)</name>
        <dbReference type="ChEBI" id="CHEBI:29105"/>
    </cofactor>
</comment>
<keyword evidence="8 11" id="KW-1133">Transmembrane helix</keyword>
<feature type="transmembrane region" description="Helical" evidence="11">
    <location>
        <begin position="392"/>
        <end position="421"/>
    </location>
</feature>
<evidence type="ECO:0000256" key="1">
    <source>
        <dbReference type="ARBA" id="ARBA00001947"/>
    </source>
</evidence>
<sequence length="853" mass="90233">MYARKFCSRIADDFRHKELLPLKMLFFVHASTVLVLYPYLTIHMRELGINVEETAIMSAVTPVVAIVMPPLAGIIADRIGNFKLMLALFSTLGGLAALLLLAVPVGRYNVKYPERVFLTLGCADGGALQAAWADAHPCRAAPWAGDLINVTLDNCGVACRADLPDVLHLNRTLRAAPRFSLRVADEAHSDTFSYALPGPASGGTKAADARVLLRRGARPGPWAYFPTPGLHTLTCTPAAPTTTAALNDTAAEDAGARQTLDCRLGRDSPPGHGSPVDMPTVRSRMLTSLSPLDPPSGTVTDQRWLVTGLLRPEAAALGAGAGAGAPMLRAATCSDALTRPGRSAAAWVSTAEPRSPASSLSECVSSCLASAPRAAFCANAQDTVEVDPSFTFWMYLIVRVFVGVISGTSFAMFEGAVIAILREHNGDYGLQRIYASIGGMISSPLSGVLIDYASSGKHYTDFRPAFYLYAALKLASGLLMLRIDLKFKAPAKNVVGDVLHVLKNVEMVCLFIVCFLLGTAWGYIENFLFWLLQDLGASRSLMGVTVTVGGIAGIPLLVLSGPIIARVGHANVLFIGFIFYAIRLFGYSMIYNPWLCLVFEAMESFTSSLATTAAVTYGAALSSSSTDTSVQGLIGGLYYGVGKGAGSLIGGYLMKAVGTRTTYRIFAAGSLCAGLLYVLFNRFYLRQRGRDREAAEKEAKLPSEKDHEACMMAEMTKEKALAIESPVILNNKDASAASDAVQQKNNRNSAHLQQPQQQQEGGGVPSPAAAAAEKAPLARVATLRDYASSGDTAPSSARRYSAHAQATPAAAATDAGDATLRRRKSTDGGQGVAAARAPQEDKAAAAGQDGASS</sequence>
<dbReference type="AlphaFoldDB" id="A0AAE1I023"/>
<feature type="transmembrane region" description="Helical" evidence="11">
    <location>
        <begin position="20"/>
        <end position="42"/>
    </location>
</feature>
<comment type="subcellular location">
    <subcellularLocation>
        <location evidence="2">Membrane</location>
        <topology evidence="2">Multi-pass membrane protein</topology>
    </subcellularLocation>
</comment>
<dbReference type="InterPro" id="IPR024989">
    <property type="entry name" value="MFS_assoc_dom"/>
</dbReference>
<dbReference type="GO" id="GO:0046872">
    <property type="term" value="F:metal ion binding"/>
    <property type="evidence" value="ECO:0007669"/>
    <property type="project" value="UniProtKB-KW"/>
</dbReference>
<evidence type="ECO:0000259" key="12">
    <source>
        <dbReference type="Pfam" id="PF12832"/>
    </source>
</evidence>
<keyword evidence="9 11" id="KW-0472">Membrane</keyword>
<feature type="compositionally biased region" description="Polar residues" evidence="10">
    <location>
        <begin position="740"/>
        <end position="752"/>
    </location>
</feature>
<comment type="similarity">
    <text evidence="4">Belongs to the peptidase M14 family.</text>
</comment>
<organism evidence="13 14">
    <name type="scientific">Frankliniella fusca</name>
    <dbReference type="NCBI Taxonomy" id="407009"/>
    <lineage>
        <taxon>Eukaryota</taxon>
        <taxon>Metazoa</taxon>
        <taxon>Ecdysozoa</taxon>
        <taxon>Arthropoda</taxon>
        <taxon>Hexapoda</taxon>
        <taxon>Insecta</taxon>
        <taxon>Pterygota</taxon>
        <taxon>Neoptera</taxon>
        <taxon>Paraneoptera</taxon>
        <taxon>Thysanoptera</taxon>
        <taxon>Terebrantia</taxon>
        <taxon>Thripoidea</taxon>
        <taxon>Thripidae</taxon>
        <taxon>Frankliniella</taxon>
    </lineage>
</organism>
<dbReference type="InterPro" id="IPR036259">
    <property type="entry name" value="MFS_trans_sf"/>
</dbReference>
<feature type="transmembrane region" description="Helical" evidence="11">
    <location>
        <begin position="433"/>
        <end position="454"/>
    </location>
</feature>
<dbReference type="GO" id="GO:0016020">
    <property type="term" value="C:membrane"/>
    <property type="evidence" value="ECO:0007669"/>
    <property type="project" value="UniProtKB-SubCell"/>
</dbReference>
<evidence type="ECO:0000256" key="5">
    <source>
        <dbReference type="ARBA" id="ARBA00022692"/>
    </source>
</evidence>
<feature type="transmembrane region" description="Helical" evidence="11">
    <location>
        <begin position="466"/>
        <end position="485"/>
    </location>
</feature>
<reference evidence="13" key="2">
    <citation type="journal article" date="2023" name="BMC Genomics">
        <title>Pest status, molecular evolution, and epigenetic factors derived from the genome assembly of Frankliniella fusca, a thysanopteran phytovirus vector.</title>
        <authorList>
            <person name="Catto M.A."/>
            <person name="Labadie P.E."/>
            <person name="Jacobson A.L."/>
            <person name="Kennedy G.G."/>
            <person name="Srinivasan R."/>
            <person name="Hunt B.G."/>
        </authorList>
    </citation>
    <scope>NUCLEOTIDE SEQUENCE</scope>
    <source>
        <strain evidence="13">PL_HMW_Pooled</strain>
    </source>
</reference>
<protein>
    <submittedName>
        <fullName evidence="13">Major facilitator superfamily domain-containing protein 6</fullName>
    </submittedName>
</protein>
<evidence type="ECO:0000256" key="8">
    <source>
        <dbReference type="ARBA" id="ARBA00022989"/>
    </source>
</evidence>
<feature type="domain" description="Major facilitator superfamily associated" evidence="12">
    <location>
        <begin position="21"/>
        <end position="664"/>
    </location>
</feature>
<evidence type="ECO:0000256" key="2">
    <source>
        <dbReference type="ARBA" id="ARBA00004141"/>
    </source>
</evidence>
<proteinExistence type="inferred from homology"/>
<feature type="region of interest" description="Disordered" evidence="10">
    <location>
        <begin position="735"/>
        <end position="853"/>
    </location>
</feature>
<keyword evidence="7" id="KW-0862">Zinc</keyword>
<name>A0AAE1I023_9NEOP</name>
<feature type="transmembrane region" description="Helical" evidence="11">
    <location>
        <begin position="544"/>
        <end position="565"/>
    </location>
</feature>
<feature type="transmembrane region" description="Helical" evidence="11">
    <location>
        <begin position="662"/>
        <end position="680"/>
    </location>
</feature>
<comment type="caution">
    <text evidence="13">The sequence shown here is derived from an EMBL/GenBank/DDBJ whole genome shotgun (WGS) entry which is preliminary data.</text>
</comment>